<sequence length="86" mass="9675">MLCIEGQTFRQTGLKVKCQALMSTHSSWCDQEQELRLDNHSQITWTAGPCGNFDRSNLWSGHPRHSNGQSGHFPTSLSLSLCRLKS</sequence>
<evidence type="ECO:0000313" key="1">
    <source>
        <dbReference type="EMBL" id="KAK0065557.1"/>
    </source>
</evidence>
<organism evidence="1 2">
    <name type="scientific">Biomphalaria pfeifferi</name>
    <name type="common">Bloodfluke planorb</name>
    <name type="synonym">Freshwater snail</name>
    <dbReference type="NCBI Taxonomy" id="112525"/>
    <lineage>
        <taxon>Eukaryota</taxon>
        <taxon>Metazoa</taxon>
        <taxon>Spiralia</taxon>
        <taxon>Lophotrochozoa</taxon>
        <taxon>Mollusca</taxon>
        <taxon>Gastropoda</taxon>
        <taxon>Heterobranchia</taxon>
        <taxon>Euthyneura</taxon>
        <taxon>Panpulmonata</taxon>
        <taxon>Hygrophila</taxon>
        <taxon>Lymnaeoidea</taxon>
        <taxon>Planorbidae</taxon>
        <taxon>Biomphalaria</taxon>
    </lineage>
</organism>
<dbReference type="Proteomes" id="UP001233172">
    <property type="component" value="Unassembled WGS sequence"/>
</dbReference>
<dbReference type="AlphaFoldDB" id="A0AAD8C4B4"/>
<dbReference type="EMBL" id="JASAOG010000013">
    <property type="protein sequence ID" value="KAK0065557.1"/>
    <property type="molecule type" value="Genomic_DNA"/>
</dbReference>
<evidence type="ECO:0000313" key="2">
    <source>
        <dbReference type="Proteomes" id="UP001233172"/>
    </source>
</evidence>
<reference evidence="1" key="2">
    <citation type="submission" date="2023-04" db="EMBL/GenBank/DDBJ databases">
        <authorList>
            <person name="Bu L."/>
            <person name="Lu L."/>
            <person name="Laidemitt M.R."/>
            <person name="Zhang S.M."/>
            <person name="Mutuku M."/>
            <person name="Mkoji G."/>
            <person name="Steinauer M."/>
            <person name="Loker E.S."/>
        </authorList>
    </citation>
    <scope>NUCLEOTIDE SEQUENCE</scope>
    <source>
        <strain evidence="1">KasaAsao</strain>
        <tissue evidence="1">Whole Snail</tissue>
    </source>
</reference>
<proteinExistence type="predicted"/>
<name>A0AAD8C4B4_BIOPF</name>
<keyword evidence="2" id="KW-1185">Reference proteome</keyword>
<protein>
    <submittedName>
        <fullName evidence="1">Nasonia vitripennis microRNA mir-219 (Mir219) microRNA</fullName>
    </submittedName>
</protein>
<comment type="caution">
    <text evidence="1">The sequence shown here is derived from an EMBL/GenBank/DDBJ whole genome shotgun (WGS) entry which is preliminary data.</text>
</comment>
<gene>
    <name evidence="1" type="ORF">Bpfe_004990</name>
</gene>
<reference evidence="1" key="1">
    <citation type="journal article" date="2023" name="PLoS Negl. Trop. Dis.">
        <title>A genome sequence for Biomphalaria pfeifferi, the major vector snail for the human-infecting parasite Schistosoma mansoni.</title>
        <authorList>
            <person name="Bu L."/>
            <person name="Lu L."/>
            <person name="Laidemitt M.R."/>
            <person name="Zhang S.M."/>
            <person name="Mutuku M."/>
            <person name="Mkoji G."/>
            <person name="Steinauer M."/>
            <person name="Loker E.S."/>
        </authorList>
    </citation>
    <scope>NUCLEOTIDE SEQUENCE</scope>
    <source>
        <strain evidence="1">KasaAsao</strain>
    </source>
</reference>
<accession>A0AAD8C4B4</accession>